<dbReference type="GO" id="GO:0033355">
    <property type="term" value="P:ascorbate glutathione cycle"/>
    <property type="evidence" value="ECO:0007669"/>
    <property type="project" value="InterPro"/>
</dbReference>
<protein>
    <recommendedName>
        <fullName evidence="1">glutathione transferase</fullName>
        <ecNumber evidence="1">2.5.1.18</ecNumber>
    </recommendedName>
</protein>
<evidence type="ECO:0000313" key="4">
    <source>
        <dbReference type="EMBL" id="VFU39512.1"/>
    </source>
</evidence>
<sequence length="230" mass="26400">MTTSRGAEQALLNELSVFNDQSKRMGFYLGKKVSAAVMSLGPKLYPIEIDWGHYENWLVLESLPCFKSYMKVSPIRLSTYMNEHVLQPMNADFDHGLLPATYSDAPCYLNGSEASIRIPSLHMHRALINTHCRIHSQLSRDRYSYRIFEIFRMEASSSMNLFTDYLKNHHGYEYQAFLHGFDLCRRGLKSRHDLYCDMAVLVHQNKDLLAELRKLLVDSASNPNVDAATA</sequence>
<gene>
    <name evidence="4" type="ORF">SVIM_LOCUS219827</name>
</gene>
<dbReference type="Gene3D" id="1.20.1050.10">
    <property type="match status" value="1"/>
</dbReference>
<dbReference type="EMBL" id="CAADRP010001530">
    <property type="protein sequence ID" value="VFU39512.1"/>
    <property type="molecule type" value="Genomic_DNA"/>
</dbReference>
<dbReference type="GO" id="GO:0045174">
    <property type="term" value="F:glutathione dehydrogenase (ascorbate) activity"/>
    <property type="evidence" value="ECO:0007669"/>
    <property type="project" value="InterPro"/>
</dbReference>
<comment type="catalytic activity">
    <reaction evidence="3">
        <text>RX + glutathione = an S-substituted glutathione + a halide anion + H(+)</text>
        <dbReference type="Rhea" id="RHEA:16437"/>
        <dbReference type="ChEBI" id="CHEBI:15378"/>
        <dbReference type="ChEBI" id="CHEBI:16042"/>
        <dbReference type="ChEBI" id="CHEBI:17792"/>
        <dbReference type="ChEBI" id="CHEBI:57925"/>
        <dbReference type="ChEBI" id="CHEBI:90779"/>
        <dbReference type="EC" id="2.5.1.18"/>
    </reaction>
</comment>
<proteinExistence type="predicted"/>
<evidence type="ECO:0000256" key="2">
    <source>
        <dbReference type="ARBA" id="ARBA00022679"/>
    </source>
</evidence>
<dbReference type="PANTHER" id="PTHR44420:SF1">
    <property type="entry name" value="GLUTATHIONE S-TRANSFERASE DHAR3, CHLOROPLASTIC"/>
    <property type="match status" value="1"/>
</dbReference>
<dbReference type="EC" id="2.5.1.18" evidence="1"/>
<accession>A0A6N2LF78</accession>
<name>A0A6N2LF78_SALVM</name>
<keyword evidence="2" id="KW-0808">Transferase</keyword>
<reference evidence="4" key="1">
    <citation type="submission" date="2019-03" db="EMBL/GenBank/DDBJ databases">
        <authorList>
            <person name="Mank J."/>
            <person name="Almeida P."/>
        </authorList>
    </citation>
    <scope>NUCLEOTIDE SEQUENCE</scope>
    <source>
        <strain evidence="4">78183</strain>
    </source>
</reference>
<dbReference type="GO" id="GO:0004364">
    <property type="term" value="F:glutathione transferase activity"/>
    <property type="evidence" value="ECO:0007669"/>
    <property type="project" value="UniProtKB-EC"/>
</dbReference>
<evidence type="ECO:0000256" key="3">
    <source>
        <dbReference type="ARBA" id="ARBA00047960"/>
    </source>
</evidence>
<organism evidence="4">
    <name type="scientific">Salix viminalis</name>
    <name type="common">Common osier</name>
    <name type="synonym">Basket willow</name>
    <dbReference type="NCBI Taxonomy" id="40686"/>
    <lineage>
        <taxon>Eukaryota</taxon>
        <taxon>Viridiplantae</taxon>
        <taxon>Streptophyta</taxon>
        <taxon>Embryophyta</taxon>
        <taxon>Tracheophyta</taxon>
        <taxon>Spermatophyta</taxon>
        <taxon>Magnoliopsida</taxon>
        <taxon>eudicotyledons</taxon>
        <taxon>Gunneridae</taxon>
        <taxon>Pentapetalae</taxon>
        <taxon>rosids</taxon>
        <taxon>fabids</taxon>
        <taxon>Malpighiales</taxon>
        <taxon>Salicaceae</taxon>
        <taxon>Saliceae</taxon>
        <taxon>Salix</taxon>
    </lineage>
</organism>
<dbReference type="AlphaFoldDB" id="A0A6N2LF78"/>
<evidence type="ECO:0000256" key="1">
    <source>
        <dbReference type="ARBA" id="ARBA00012452"/>
    </source>
</evidence>
<dbReference type="PANTHER" id="PTHR44420">
    <property type="entry name" value="GLUTATHIONE S-TRANSFERASE DHAR2-RELATED"/>
    <property type="match status" value="1"/>
</dbReference>
<dbReference type="InterPro" id="IPR044627">
    <property type="entry name" value="DHAR1/2/3/4"/>
</dbReference>